<name>A0A1X2HLZ0_SYNRA</name>
<dbReference type="Gene3D" id="2.130.10.10">
    <property type="entry name" value="YVTN repeat-like/Quinoprotein amine dehydrogenase"/>
    <property type="match status" value="2"/>
</dbReference>
<dbReference type="PANTHER" id="PTHR15574:SF40">
    <property type="entry name" value="WD AND TETRATRICOPEPTIDE REPEATS PROTEIN 1"/>
    <property type="match status" value="1"/>
</dbReference>
<dbReference type="Proteomes" id="UP000242180">
    <property type="component" value="Unassembled WGS sequence"/>
</dbReference>
<feature type="compositionally biased region" description="Acidic residues" evidence="4">
    <location>
        <begin position="838"/>
        <end position="848"/>
    </location>
</feature>
<dbReference type="GO" id="GO:0045717">
    <property type="term" value="P:negative regulation of fatty acid biosynthetic process"/>
    <property type="evidence" value="ECO:0007669"/>
    <property type="project" value="TreeGrafter"/>
</dbReference>
<dbReference type="PANTHER" id="PTHR15574">
    <property type="entry name" value="WD REPEAT DOMAIN-CONTAINING FAMILY"/>
    <property type="match status" value="1"/>
</dbReference>
<dbReference type="OMA" id="FRVRYGN"/>
<keyword evidence="6" id="KW-1185">Reference proteome</keyword>
<dbReference type="OrthoDB" id="2414538at2759"/>
<protein>
    <submittedName>
        <fullName evidence="5">WD40-repeat-containing domain protein</fullName>
    </submittedName>
</protein>
<evidence type="ECO:0000256" key="1">
    <source>
        <dbReference type="ARBA" id="ARBA00022574"/>
    </source>
</evidence>
<dbReference type="SUPFAM" id="SSF50978">
    <property type="entry name" value="WD40 repeat-like"/>
    <property type="match status" value="1"/>
</dbReference>
<feature type="region of interest" description="Disordered" evidence="4">
    <location>
        <begin position="835"/>
        <end position="855"/>
    </location>
</feature>
<dbReference type="PROSITE" id="PS50294">
    <property type="entry name" value="WD_REPEATS_REGION"/>
    <property type="match status" value="1"/>
</dbReference>
<dbReference type="SMART" id="SM00320">
    <property type="entry name" value="WD40"/>
    <property type="match status" value="7"/>
</dbReference>
<feature type="compositionally biased region" description="Acidic residues" evidence="4">
    <location>
        <begin position="594"/>
        <end position="606"/>
    </location>
</feature>
<comment type="caution">
    <text evidence="5">The sequence shown here is derived from an EMBL/GenBank/DDBJ whole genome shotgun (WGS) entry which is preliminary data.</text>
</comment>
<evidence type="ECO:0000256" key="3">
    <source>
        <dbReference type="PROSITE-ProRule" id="PRU00221"/>
    </source>
</evidence>
<feature type="repeat" description="WD" evidence="3">
    <location>
        <begin position="50"/>
        <end position="81"/>
    </location>
</feature>
<evidence type="ECO:0000313" key="5">
    <source>
        <dbReference type="EMBL" id="ORZ00338.1"/>
    </source>
</evidence>
<proteinExistence type="predicted"/>
<feature type="compositionally biased region" description="Polar residues" evidence="4">
    <location>
        <begin position="327"/>
        <end position="348"/>
    </location>
</feature>
<gene>
    <name evidence="5" type="ORF">BCR43DRAFT_511351</name>
</gene>
<dbReference type="GO" id="GO:0080008">
    <property type="term" value="C:Cul4-RING E3 ubiquitin ligase complex"/>
    <property type="evidence" value="ECO:0007669"/>
    <property type="project" value="TreeGrafter"/>
</dbReference>
<feature type="region of interest" description="Disordered" evidence="4">
    <location>
        <begin position="327"/>
        <end position="351"/>
    </location>
</feature>
<dbReference type="InParanoid" id="A0A1X2HLZ0"/>
<sequence>MSATLRRHLENRRRYGSRPKPLTHAYADPFLRNLYADDYVMSRMTLRKELAGHTGCVNALNWSRAGDKLLSGSDDMSVRVWLPQDDYRLAYAFDTGHRANIFSSKFMPDTSDAVIVTGAGDAEVRVFDVNASDSERLRHAYTCHSDRVKRISVDGPHEFLTCSEDGTVRHFDLRQPHQCTHHLVRSFITASPQPAQRYPRPPGERVRDGCPNPLVDYSNYDLDINTLTLNKVYPQYFAIAGMDDFIYLHDRRMIGTGGGGAGKNRKFSKSSRCVKRFTSGSDSRRRSGAHVTACKFSDSNGHELLGSWSADNIYLFGLHDSPFESPAQRTLRQSSAVKRTVDQSASPQSREDQMANIITLFRSDDLDKAKDELHIFEEELLSQISSSSRPRQRRTRDLRENNAIACAWTYCMLATIQMRFLQDQGEDSDEEFAGDEEASARRYMQEAGRFKPDTWRGFWCLAVGYWLASGGRQGNGRSDCHEWLEEALDNLDHAREKLIEENDETWLADTKGNFLRMMDAFEHDVREAHDMATGQHPMEVDDQEERWKYLDVMYIRESAIMGSSPRAKRARRRLQQRASLPIQEEEEGGHSSDDSDAEEDQEDDGSSADSDILNQLPFRLASEDSNSTSEDDEDDSFSDSSVSIFEVVDTTVSDDDEDEDEDDEHLFSYTSESRSMLEMDTGVVGPRTKYVGHCNIRTTKDVNFYGLHDEYVVSGSDDGFVFVWDKKTRSLVQLLYGDADTVNVIQGHPSLPVMAVSGIDDTVKIFEPIAETPKTSRLRLPKEPTSYSPSSHMFAADEIMLRNRARNRTSDNPILSRNMVAELSQAMAARAQRMGLGDTEDDDGEEYISDNCLIQ</sequence>
<evidence type="ECO:0000313" key="6">
    <source>
        <dbReference type="Proteomes" id="UP000242180"/>
    </source>
</evidence>
<dbReference type="FunCoup" id="A0A1X2HLZ0">
    <property type="interactions" value="76"/>
</dbReference>
<dbReference type="InterPro" id="IPR001680">
    <property type="entry name" value="WD40_rpt"/>
</dbReference>
<keyword evidence="2" id="KW-0677">Repeat</keyword>
<dbReference type="AlphaFoldDB" id="A0A1X2HLZ0"/>
<dbReference type="InterPro" id="IPR045151">
    <property type="entry name" value="DCAF8"/>
</dbReference>
<dbReference type="InterPro" id="IPR015943">
    <property type="entry name" value="WD40/YVTN_repeat-like_dom_sf"/>
</dbReference>
<feature type="region of interest" description="Disordered" evidence="4">
    <location>
        <begin position="650"/>
        <end position="672"/>
    </location>
</feature>
<dbReference type="PROSITE" id="PS50082">
    <property type="entry name" value="WD_REPEATS_2"/>
    <property type="match status" value="3"/>
</dbReference>
<feature type="repeat" description="WD" evidence="3">
    <location>
        <begin position="711"/>
        <end position="734"/>
    </location>
</feature>
<reference evidence="5 6" key="1">
    <citation type="submission" date="2016-07" db="EMBL/GenBank/DDBJ databases">
        <title>Pervasive Adenine N6-methylation of Active Genes in Fungi.</title>
        <authorList>
            <consortium name="DOE Joint Genome Institute"/>
            <person name="Mondo S.J."/>
            <person name="Dannebaum R.O."/>
            <person name="Kuo R.C."/>
            <person name="Labutti K."/>
            <person name="Haridas S."/>
            <person name="Kuo A."/>
            <person name="Salamov A."/>
            <person name="Ahrendt S.R."/>
            <person name="Lipzen A."/>
            <person name="Sullivan W."/>
            <person name="Andreopoulos W.B."/>
            <person name="Clum A."/>
            <person name="Lindquist E."/>
            <person name="Daum C."/>
            <person name="Ramamoorthy G.K."/>
            <person name="Gryganskyi A."/>
            <person name="Culley D."/>
            <person name="Magnuson J.K."/>
            <person name="James T.Y."/>
            <person name="O'Malley M.A."/>
            <person name="Stajich J.E."/>
            <person name="Spatafora J.W."/>
            <person name="Visel A."/>
            <person name="Grigoriev I.V."/>
        </authorList>
    </citation>
    <scope>NUCLEOTIDE SEQUENCE [LARGE SCALE GENOMIC DNA]</scope>
    <source>
        <strain evidence="5 6">NRRL 2496</strain>
    </source>
</reference>
<accession>A0A1X2HLZ0</accession>
<evidence type="ECO:0000256" key="2">
    <source>
        <dbReference type="ARBA" id="ARBA00022737"/>
    </source>
</evidence>
<feature type="region of interest" description="Disordered" evidence="4">
    <location>
        <begin position="565"/>
        <end position="613"/>
    </location>
</feature>
<dbReference type="STRING" id="13706.A0A1X2HLZ0"/>
<organism evidence="5 6">
    <name type="scientific">Syncephalastrum racemosum</name>
    <name type="common">Filamentous fungus</name>
    <dbReference type="NCBI Taxonomy" id="13706"/>
    <lineage>
        <taxon>Eukaryota</taxon>
        <taxon>Fungi</taxon>
        <taxon>Fungi incertae sedis</taxon>
        <taxon>Mucoromycota</taxon>
        <taxon>Mucoromycotina</taxon>
        <taxon>Mucoromycetes</taxon>
        <taxon>Mucorales</taxon>
        <taxon>Syncephalastraceae</taxon>
        <taxon>Syncephalastrum</taxon>
    </lineage>
</organism>
<dbReference type="EMBL" id="MCGN01000002">
    <property type="protein sequence ID" value="ORZ00338.1"/>
    <property type="molecule type" value="Genomic_DNA"/>
</dbReference>
<keyword evidence="1 3" id="KW-0853">WD repeat</keyword>
<dbReference type="Pfam" id="PF00400">
    <property type="entry name" value="WD40"/>
    <property type="match status" value="3"/>
</dbReference>
<evidence type="ECO:0000256" key="4">
    <source>
        <dbReference type="SAM" id="MobiDB-lite"/>
    </source>
</evidence>
<dbReference type="InterPro" id="IPR036322">
    <property type="entry name" value="WD40_repeat_dom_sf"/>
</dbReference>
<feature type="compositionally biased region" description="Basic residues" evidence="4">
    <location>
        <begin position="566"/>
        <end position="575"/>
    </location>
</feature>
<feature type="compositionally biased region" description="Acidic residues" evidence="4">
    <location>
        <begin position="652"/>
        <end position="664"/>
    </location>
</feature>
<dbReference type="GO" id="GO:0005737">
    <property type="term" value="C:cytoplasm"/>
    <property type="evidence" value="ECO:0007669"/>
    <property type="project" value="TreeGrafter"/>
</dbReference>
<feature type="repeat" description="WD" evidence="3">
    <location>
        <begin position="94"/>
        <end position="137"/>
    </location>
</feature>